<proteinExistence type="predicted"/>
<evidence type="ECO:0000313" key="1">
    <source>
        <dbReference type="EMBL" id="MBC1399435.1"/>
    </source>
</evidence>
<reference evidence="1 2" key="1">
    <citation type="submission" date="2020-03" db="EMBL/GenBank/DDBJ databases">
        <title>Soil Listeria distribution.</title>
        <authorList>
            <person name="Liao J."/>
            <person name="Wiedmann M."/>
        </authorList>
    </citation>
    <scope>NUCLEOTIDE SEQUENCE [LARGE SCALE GENOMIC DNA]</scope>
    <source>
        <strain evidence="1 2">FSL L7-1645</strain>
    </source>
</reference>
<sequence length="177" mass="20425">MTMYFDNENGIQKETSHPHFTEHFKLDIYYDTAKKEAPFGSAVSQEVLERLTAYFKDKSDEGLNLSAFPKHFAEEKGISFVEPKDYDALTLQKMREAQDENTRLSMQIAVSAALGQIKITGYILPVLRDKALDALHVLKEIEADESGYYDQMFYDLLTFTKDYTAILPELWCKRCIQ</sequence>
<dbReference type="AlphaFoldDB" id="A0A841YGB8"/>
<dbReference type="Proteomes" id="UP000571128">
    <property type="component" value="Unassembled WGS sequence"/>
</dbReference>
<evidence type="ECO:0000313" key="2">
    <source>
        <dbReference type="Proteomes" id="UP000571128"/>
    </source>
</evidence>
<accession>A0A841YGB8</accession>
<protein>
    <submittedName>
        <fullName evidence="1">Molybdate metabolism regulator</fullName>
    </submittedName>
</protein>
<gene>
    <name evidence="1" type="ORF">HB844_11180</name>
</gene>
<organism evidence="1 2">
    <name type="scientific">Listeria fleischmannii</name>
    <dbReference type="NCBI Taxonomy" id="1069827"/>
    <lineage>
        <taxon>Bacteria</taxon>
        <taxon>Bacillati</taxon>
        <taxon>Bacillota</taxon>
        <taxon>Bacilli</taxon>
        <taxon>Bacillales</taxon>
        <taxon>Listeriaceae</taxon>
        <taxon>Listeria</taxon>
    </lineage>
</organism>
<comment type="caution">
    <text evidence="1">The sequence shown here is derived from an EMBL/GenBank/DDBJ whole genome shotgun (WGS) entry which is preliminary data.</text>
</comment>
<dbReference type="EMBL" id="JAARPY010000012">
    <property type="protein sequence ID" value="MBC1399435.1"/>
    <property type="molecule type" value="Genomic_DNA"/>
</dbReference>
<name>A0A841YGB8_9LIST</name>